<feature type="compositionally biased region" description="Polar residues" evidence="1">
    <location>
        <begin position="516"/>
        <end position="530"/>
    </location>
</feature>
<dbReference type="EMBL" id="JACETU010000002">
    <property type="protein sequence ID" value="KAF7437285.1"/>
    <property type="molecule type" value="Genomic_DNA"/>
</dbReference>
<dbReference type="VEuPathDB" id="FungiDB:PC9H_004123"/>
<feature type="compositionally biased region" description="Low complexity" evidence="1">
    <location>
        <begin position="58"/>
        <end position="78"/>
    </location>
</feature>
<evidence type="ECO:0000256" key="1">
    <source>
        <dbReference type="SAM" id="MobiDB-lite"/>
    </source>
</evidence>
<sequence>MRAVREPRSHAQAMRSLRGGGGDLDAREPALINLPIPLPLPSIPLLAPILTNVIAGKPTTSSTPASTPTPTPTSSTGGNQNGGGTGGSTGGSNGGSTGGSSGGSTGGSSGGNSGSDGGSEGNGTGSGSGGSNGSSETDTGAASGGDGGGDNKGGGNQGDTGGIGQPSNASSTGGSPSQSSNGESAQGGSTGVAGSRGSDAGRGGGAPTSSNGAGGQSGSSSDEAGPPGVVNVSTGSSDGSGGSSPENGSNSDSGTNTSGPHAGSASSSSTTGSRGSSTTVNGNGSTGENDPPFASGSIAGSSGSSGLSPGAIAGIIASLVIVLLCLLVFLLRRRSIARRSQRRDRWWQHRQVDSPESTQATAGVGSGTASARSSFATTFDHGLSPHLTLDFDASLIPELPPMAEIRNSPNNSSPLTARGPVSLRPLLINVETERRASVYSAHSDSSEQDGQWLVIHPTNVPAKPRTDLLAPDTATPTDMPTPMSVRPFSPSESFSFPKPPIKRSSKWSESQKDFTSRPTSMKSTRYSTVTRKPVPTVENPFADPSGEKKVAGIEQGEFAEVEVIQRPFFPTLGDELGVGPGDKVRVVQSFDDGWAFVEKLVDDGQTHSGLIPIDCMRAEHQDLPTFLATKRVSSYSNTFVAL</sequence>
<feature type="compositionally biased region" description="Gly residues" evidence="1">
    <location>
        <begin position="142"/>
        <end position="164"/>
    </location>
</feature>
<feature type="region of interest" description="Disordered" evidence="1">
    <location>
        <begin position="463"/>
        <end position="547"/>
    </location>
</feature>
<feature type="compositionally biased region" description="Low complexity" evidence="1">
    <location>
        <begin position="357"/>
        <end position="369"/>
    </location>
</feature>
<feature type="compositionally biased region" description="Gly residues" evidence="1">
    <location>
        <begin position="79"/>
        <end position="132"/>
    </location>
</feature>
<evidence type="ECO:0000313" key="4">
    <source>
        <dbReference type="Proteomes" id="UP000623687"/>
    </source>
</evidence>
<feature type="compositionally biased region" description="Basic and acidic residues" evidence="1">
    <location>
        <begin position="343"/>
        <end position="353"/>
    </location>
</feature>
<comment type="caution">
    <text evidence="3">The sequence shown here is derived from an EMBL/GenBank/DDBJ whole genome shotgun (WGS) entry which is preliminary data.</text>
</comment>
<dbReference type="OrthoDB" id="5340910at2759"/>
<gene>
    <name evidence="3" type="ORF">PC9H_004123</name>
</gene>
<evidence type="ECO:0000256" key="2">
    <source>
        <dbReference type="SAM" id="Phobius"/>
    </source>
</evidence>
<feature type="region of interest" description="Disordered" evidence="1">
    <location>
        <begin position="1"/>
        <end position="27"/>
    </location>
</feature>
<feature type="compositionally biased region" description="Low complexity" evidence="1">
    <location>
        <begin position="294"/>
        <end position="304"/>
    </location>
</feature>
<keyword evidence="2" id="KW-0812">Transmembrane</keyword>
<dbReference type="GeneID" id="59373941"/>
<accession>A0A8H7DW18</accession>
<feature type="compositionally biased region" description="Low complexity" evidence="1">
    <location>
        <begin position="165"/>
        <end position="182"/>
    </location>
</feature>
<evidence type="ECO:0000313" key="3">
    <source>
        <dbReference type="EMBL" id="KAF7437285.1"/>
    </source>
</evidence>
<keyword evidence="2" id="KW-1133">Transmembrane helix</keyword>
<proteinExistence type="predicted"/>
<dbReference type="SUPFAM" id="SSF50044">
    <property type="entry name" value="SH3-domain"/>
    <property type="match status" value="1"/>
</dbReference>
<feature type="transmembrane region" description="Helical" evidence="2">
    <location>
        <begin position="311"/>
        <end position="331"/>
    </location>
</feature>
<feature type="compositionally biased region" description="Low complexity" evidence="1">
    <location>
        <begin position="470"/>
        <end position="496"/>
    </location>
</feature>
<feature type="compositionally biased region" description="Gly residues" evidence="1">
    <location>
        <begin position="200"/>
        <end position="217"/>
    </location>
</feature>
<feature type="region of interest" description="Disordered" evidence="1">
    <location>
        <begin position="58"/>
        <end position="304"/>
    </location>
</feature>
<organism evidence="3 4">
    <name type="scientific">Pleurotus ostreatus</name>
    <name type="common">Oyster mushroom</name>
    <name type="synonym">White-rot fungus</name>
    <dbReference type="NCBI Taxonomy" id="5322"/>
    <lineage>
        <taxon>Eukaryota</taxon>
        <taxon>Fungi</taxon>
        <taxon>Dikarya</taxon>
        <taxon>Basidiomycota</taxon>
        <taxon>Agaricomycotina</taxon>
        <taxon>Agaricomycetes</taxon>
        <taxon>Agaricomycetidae</taxon>
        <taxon>Agaricales</taxon>
        <taxon>Pleurotineae</taxon>
        <taxon>Pleurotaceae</taxon>
        <taxon>Pleurotus</taxon>
    </lineage>
</organism>
<dbReference type="AlphaFoldDB" id="A0A8H7DW18"/>
<feature type="region of interest" description="Disordered" evidence="1">
    <location>
        <begin position="340"/>
        <end position="369"/>
    </location>
</feature>
<feature type="compositionally biased region" description="Low complexity" evidence="1">
    <location>
        <begin position="228"/>
        <end position="287"/>
    </location>
</feature>
<dbReference type="Proteomes" id="UP000623687">
    <property type="component" value="Unassembled WGS sequence"/>
</dbReference>
<protein>
    <recommendedName>
        <fullName evidence="5">SH3 domain-containing protein</fullName>
    </recommendedName>
</protein>
<reference evidence="3" key="1">
    <citation type="submission" date="2019-07" db="EMBL/GenBank/DDBJ databases">
        <authorList>
            <person name="Palmer J.M."/>
        </authorList>
    </citation>
    <scope>NUCLEOTIDE SEQUENCE</scope>
    <source>
        <strain evidence="3">PC9</strain>
    </source>
</reference>
<dbReference type="RefSeq" id="XP_036635184.1">
    <property type="nucleotide sequence ID" value="XM_036773711.1"/>
</dbReference>
<name>A0A8H7DW18_PLEOS</name>
<keyword evidence="4" id="KW-1185">Reference proteome</keyword>
<dbReference type="InterPro" id="IPR036028">
    <property type="entry name" value="SH3-like_dom_sf"/>
</dbReference>
<keyword evidence="2" id="KW-0472">Membrane</keyword>
<evidence type="ECO:0008006" key="5">
    <source>
        <dbReference type="Google" id="ProtNLM"/>
    </source>
</evidence>